<keyword evidence="1" id="KW-0479">Metal-binding</keyword>
<evidence type="ECO:0000256" key="3">
    <source>
        <dbReference type="ARBA" id="ARBA00022833"/>
    </source>
</evidence>
<dbReference type="PROSITE" id="PS01360">
    <property type="entry name" value="ZF_MYND_1"/>
    <property type="match status" value="1"/>
</dbReference>
<dbReference type="InterPro" id="IPR002893">
    <property type="entry name" value="Znf_MYND"/>
</dbReference>
<accession>A0ABP0CEX4</accession>
<dbReference type="SUPFAM" id="SSF144232">
    <property type="entry name" value="HIT/MYND zinc finger-like"/>
    <property type="match status" value="1"/>
</dbReference>
<evidence type="ECO:0000259" key="5">
    <source>
        <dbReference type="PROSITE" id="PS50865"/>
    </source>
</evidence>
<feature type="domain" description="MYND-type" evidence="5">
    <location>
        <begin position="18"/>
        <end position="59"/>
    </location>
</feature>
<reference evidence="6 7" key="1">
    <citation type="submission" date="2024-01" db="EMBL/GenBank/DDBJ databases">
        <authorList>
            <person name="Allen C."/>
            <person name="Tagirdzhanova G."/>
        </authorList>
    </citation>
    <scope>NUCLEOTIDE SEQUENCE [LARGE SCALE GENOMIC DNA]</scope>
</reference>
<keyword evidence="7" id="KW-1185">Reference proteome</keyword>
<keyword evidence="2 4" id="KW-0863">Zinc-finger</keyword>
<dbReference type="Proteomes" id="UP001642405">
    <property type="component" value="Unassembled WGS sequence"/>
</dbReference>
<evidence type="ECO:0000313" key="6">
    <source>
        <dbReference type="EMBL" id="CAK7230498.1"/>
    </source>
</evidence>
<name>A0ABP0CEX4_9PEZI</name>
<dbReference type="EMBL" id="CAWUHB010000054">
    <property type="protein sequence ID" value="CAK7230498.1"/>
    <property type="molecule type" value="Genomic_DNA"/>
</dbReference>
<dbReference type="Pfam" id="PF01753">
    <property type="entry name" value="zf-MYND"/>
    <property type="match status" value="1"/>
</dbReference>
<proteinExistence type="predicted"/>
<gene>
    <name evidence="6" type="ORF">SCUCBS95973_007594</name>
</gene>
<comment type="caution">
    <text evidence="6">The sequence shown here is derived from an EMBL/GenBank/DDBJ whole genome shotgun (WGS) entry which is preliminary data.</text>
</comment>
<evidence type="ECO:0000256" key="4">
    <source>
        <dbReference type="PROSITE-ProRule" id="PRU00134"/>
    </source>
</evidence>
<evidence type="ECO:0000256" key="1">
    <source>
        <dbReference type="ARBA" id="ARBA00022723"/>
    </source>
</evidence>
<dbReference type="Gene3D" id="6.10.140.2220">
    <property type="match status" value="1"/>
</dbReference>
<organism evidence="6 7">
    <name type="scientific">Sporothrix curviconia</name>
    <dbReference type="NCBI Taxonomy" id="1260050"/>
    <lineage>
        <taxon>Eukaryota</taxon>
        <taxon>Fungi</taxon>
        <taxon>Dikarya</taxon>
        <taxon>Ascomycota</taxon>
        <taxon>Pezizomycotina</taxon>
        <taxon>Sordariomycetes</taxon>
        <taxon>Sordariomycetidae</taxon>
        <taxon>Ophiostomatales</taxon>
        <taxon>Ophiostomataceae</taxon>
        <taxon>Sporothrix</taxon>
    </lineage>
</organism>
<protein>
    <recommendedName>
        <fullName evidence="5">MYND-type domain-containing protein</fullName>
    </recommendedName>
</protein>
<dbReference type="PROSITE" id="PS50865">
    <property type="entry name" value="ZF_MYND_2"/>
    <property type="match status" value="1"/>
</dbReference>
<keyword evidence="3" id="KW-0862">Zinc</keyword>
<evidence type="ECO:0000313" key="7">
    <source>
        <dbReference type="Proteomes" id="UP001642405"/>
    </source>
</evidence>
<sequence length="420" mass="47881">MDNSIYPERVLPSLYEVCAHCLIPSTEIKRLMLCSACRCVRYCCLDHQAQDWPRHKSACTKTKRELAKVAKEEERLRKIKTIDGVREALAHMQDLLQLDRMDGMGMCYFVPFAMLRLDQDQECYDFTKWWILKEAEEFSNPTDMSQPFADLQREDALEKTTFIPALQVPSLAHLSALLLLKLKLVVDIRNIAVTRKVITAQRLPAELRLMIEALAVRSPISASRLVGLGDKALADAERQLVADAVKIIDNMISWSSNVLSGTVFHWNDVTEDDFYSENPIENVLSDDVQLAATASGLAYMETYGVRELLQEARLCAARTVAIDPTAMKTDMASQNVTDEQLLFEVSYSRVHHFLPHAVEDHKYLGPYVDRPSERRLRKAQARLEAKESAQGGYDKRFTDRLLSKFSSNRVWKGPFADLYK</sequence>
<evidence type="ECO:0000256" key="2">
    <source>
        <dbReference type="ARBA" id="ARBA00022771"/>
    </source>
</evidence>